<reference evidence="3 4" key="1">
    <citation type="submission" date="2019-10" db="EMBL/GenBank/DDBJ databases">
        <authorList>
            <person name="Palmer J.M."/>
        </authorList>
    </citation>
    <scope>NUCLEOTIDE SEQUENCE [LARGE SCALE GENOMIC DNA]</scope>
    <source>
        <strain evidence="3 4">TWF730</strain>
    </source>
</reference>
<evidence type="ECO:0000313" key="3">
    <source>
        <dbReference type="EMBL" id="KAK6343528.1"/>
    </source>
</evidence>
<dbReference type="EMBL" id="JAVHNS010000009">
    <property type="protein sequence ID" value="KAK6343528.1"/>
    <property type="molecule type" value="Genomic_DNA"/>
</dbReference>
<feature type="chain" id="PRO_5043676222" evidence="2">
    <location>
        <begin position="29"/>
        <end position="673"/>
    </location>
</feature>
<feature type="region of interest" description="Disordered" evidence="1">
    <location>
        <begin position="344"/>
        <end position="518"/>
    </location>
</feature>
<feature type="compositionally biased region" description="Basic and acidic residues" evidence="1">
    <location>
        <begin position="288"/>
        <end position="311"/>
    </location>
</feature>
<evidence type="ECO:0000256" key="2">
    <source>
        <dbReference type="SAM" id="SignalP"/>
    </source>
</evidence>
<feature type="compositionally biased region" description="Basic and acidic residues" evidence="1">
    <location>
        <begin position="660"/>
        <end position="673"/>
    </location>
</feature>
<protein>
    <submittedName>
        <fullName evidence="3">Uncharacterized protein</fullName>
    </submittedName>
</protein>
<dbReference type="AlphaFoldDB" id="A0AAV9UKY3"/>
<dbReference type="Proteomes" id="UP001373714">
    <property type="component" value="Unassembled WGS sequence"/>
</dbReference>
<feature type="region of interest" description="Disordered" evidence="1">
    <location>
        <begin position="284"/>
        <end position="321"/>
    </location>
</feature>
<comment type="caution">
    <text evidence="3">The sequence shown here is derived from an EMBL/GenBank/DDBJ whole genome shotgun (WGS) entry which is preliminary data.</text>
</comment>
<evidence type="ECO:0000313" key="4">
    <source>
        <dbReference type="Proteomes" id="UP001373714"/>
    </source>
</evidence>
<keyword evidence="2" id="KW-0732">Signal</keyword>
<name>A0AAV9UKY3_9PEZI</name>
<keyword evidence="4" id="KW-1185">Reference proteome</keyword>
<feature type="compositionally biased region" description="Basic and acidic residues" evidence="1">
    <location>
        <begin position="383"/>
        <end position="394"/>
    </location>
</feature>
<feature type="region of interest" description="Disordered" evidence="1">
    <location>
        <begin position="605"/>
        <end position="673"/>
    </location>
</feature>
<feature type="compositionally biased region" description="Acidic residues" evidence="1">
    <location>
        <begin position="451"/>
        <end position="464"/>
    </location>
</feature>
<feature type="signal peptide" evidence="2">
    <location>
        <begin position="1"/>
        <end position="28"/>
    </location>
</feature>
<proteinExistence type="predicted"/>
<organism evidence="3 4">
    <name type="scientific">Orbilia blumenaviensis</name>
    <dbReference type="NCBI Taxonomy" id="1796055"/>
    <lineage>
        <taxon>Eukaryota</taxon>
        <taxon>Fungi</taxon>
        <taxon>Dikarya</taxon>
        <taxon>Ascomycota</taxon>
        <taxon>Pezizomycotina</taxon>
        <taxon>Orbiliomycetes</taxon>
        <taxon>Orbiliales</taxon>
        <taxon>Orbiliaceae</taxon>
        <taxon>Orbilia</taxon>
    </lineage>
</organism>
<evidence type="ECO:0000256" key="1">
    <source>
        <dbReference type="SAM" id="MobiDB-lite"/>
    </source>
</evidence>
<feature type="compositionally biased region" description="Basic and acidic residues" evidence="1">
    <location>
        <begin position="502"/>
        <end position="513"/>
    </location>
</feature>
<accession>A0AAV9UKY3</accession>
<gene>
    <name evidence="3" type="ORF">TWF730_011118</name>
</gene>
<sequence>MPHIRAALFADLILTLFILLHLLPLSSAYYTVFLREVGPEWFMSFNYLLTGTNLHTRDPSPTVCHEVAISHKGDSVTAIGLYNPPTEIPVSALAVYPFKTPKCGKLTNMGAAIIPGKPAFVIVLDPNDLYGLHVVDIEKLGLKWFRGSIQPLNITAEQEDPRGLLYGLPKHRGSGLYVWEGIPSDVKPYKEPKWRIYLPNTVDKVVEPTNILRVKTTADSDRTGYLYMRDLIERHLRPEMRGLKETIAPWILENNAGTYEDMKAKPIMSGPLYGQNNEDWSVRGGWLTKDDNDPLRRSNQEAREKGGKKGEQFGPELGKGWTLVYTGPEKGSVLGMEYYDLNSPRPLNPDSLPSIVDRNGDDIINDGSPEDNSKEVYGPGLGERPRGAPSRDSDSGGGVYVHISDEAEDEPVVNQADASRSLYRMKRLHRDPKDTMIMEEGDWDEKGKGDEEWDVEDSSDDDEQLIPVSDPGAIEDIRDPQADTGSQFQDPPPGMLLESEEREPQPGETKQEEGVEEPSAIISDLSQGPASPVNFGDMIGLPNLNAFGGNQPPVANVMTEELRALVGTQMPNIYDPAVAVRAQQIQAMNRNNGVSSFNPFRFSSTVRERPSMSDIDTEIVDTIPRWSSTSTRDREGQNPAASRGHRQSHAFEGFEDYEDPQERNPRNRARDAP</sequence>